<proteinExistence type="predicted"/>
<accession>X1S6S9</accession>
<organism evidence="1">
    <name type="scientific">marine sediment metagenome</name>
    <dbReference type="NCBI Taxonomy" id="412755"/>
    <lineage>
        <taxon>unclassified sequences</taxon>
        <taxon>metagenomes</taxon>
        <taxon>ecological metagenomes</taxon>
    </lineage>
</organism>
<protein>
    <submittedName>
        <fullName evidence="1">Uncharacterized protein</fullName>
    </submittedName>
</protein>
<reference evidence="1" key="1">
    <citation type="journal article" date="2014" name="Front. Microbiol.">
        <title>High frequency of phylogenetically diverse reductive dehalogenase-homologous genes in deep subseafloor sedimentary metagenomes.</title>
        <authorList>
            <person name="Kawai M."/>
            <person name="Futagami T."/>
            <person name="Toyoda A."/>
            <person name="Takaki Y."/>
            <person name="Nishi S."/>
            <person name="Hori S."/>
            <person name="Arai W."/>
            <person name="Tsubouchi T."/>
            <person name="Morono Y."/>
            <person name="Uchiyama I."/>
            <person name="Ito T."/>
            <person name="Fujiyama A."/>
            <person name="Inagaki F."/>
            <person name="Takami H."/>
        </authorList>
    </citation>
    <scope>NUCLEOTIDE SEQUENCE</scope>
    <source>
        <strain evidence="1">Expedition CK06-06</strain>
    </source>
</reference>
<dbReference type="AlphaFoldDB" id="X1S6S9"/>
<comment type="caution">
    <text evidence="1">The sequence shown here is derived from an EMBL/GenBank/DDBJ whole genome shotgun (WGS) entry which is preliminary data.</text>
</comment>
<sequence>MISIEKSHKTYPNHPTRAFLLELEDVLGKNGLNTLLRIAGLQGWIDTYPAENFEREVDL</sequence>
<evidence type="ECO:0000313" key="1">
    <source>
        <dbReference type="EMBL" id="GAI88757.1"/>
    </source>
</evidence>
<feature type="non-terminal residue" evidence="1">
    <location>
        <position position="59"/>
    </location>
</feature>
<gene>
    <name evidence="1" type="ORF">S12H4_34059</name>
</gene>
<name>X1S6S9_9ZZZZ</name>
<dbReference type="EMBL" id="BARW01020123">
    <property type="protein sequence ID" value="GAI88757.1"/>
    <property type="molecule type" value="Genomic_DNA"/>
</dbReference>